<protein>
    <submittedName>
        <fullName evidence="1">Uncharacterized protein</fullName>
    </submittedName>
</protein>
<gene>
    <name evidence="1" type="ORF">PUN28_016202</name>
</gene>
<sequence>MDRPSCECARSKVESSERSWEGPRWAPRPCSGTASISVVVTTTSYEPCVVSIRPRINAYFGAVAWQTIEKDKRSWPLNVLPTTLLRKKLVNSQATITTYHISIVVFKVAKNKISNIKITTDHCNYNLFIK</sequence>
<name>A0AAW2ERE3_9HYME</name>
<evidence type="ECO:0000313" key="1">
    <source>
        <dbReference type="EMBL" id="KAL0106314.1"/>
    </source>
</evidence>
<keyword evidence="2" id="KW-1185">Reference proteome</keyword>
<comment type="caution">
    <text evidence="1">The sequence shown here is derived from an EMBL/GenBank/DDBJ whole genome shotgun (WGS) entry which is preliminary data.</text>
</comment>
<dbReference type="EMBL" id="JADYXP020000018">
    <property type="protein sequence ID" value="KAL0106314.1"/>
    <property type="molecule type" value="Genomic_DNA"/>
</dbReference>
<accession>A0AAW2ERE3</accession>
<dbReference type="Proteomes" id="UP001430953">
    <property type="component" value="Unassembled WGS sequence"/>
</dbReference>
<dbReference type="AlphaFoldDB" id="A0AAW2ERE3"/>
<proteinExistence type="predicted"/>
<organism evidence="1 2">
    <name type="scientific">Cardiocondyla obscurior</name>
    <dbReference type="NCBI Taxonomy" id="286306"/>
    <lineage>
        <taxon>Eukaryota</taxon>
        <taxon>Metazoa</taxon>
        <taxon>Ecdysozoa</taxon>
        <taxon>Arthropoda</taxon>
        <taxon>Hexapoda</taxon>
        <taxon>Insecta</taxon>
        <taxon>Pterygota</taxon>
        <taxon>Neoptera</taxon>
        <taxon>Endopterygota</taxon>
        <taxon>Hymenoptera</taxon>
        <taxon>Apocrita</taxon>
        <taxon>Aculeata</taxon>
        <taxon>Formicoidea</taxon>
        <taxon>Formicidae</taxon>
        <taxon>Myrmicinae</taxon>
        <taxon>Cardiocondyla</taxon>
    </lineage>
</organism>
<reference evidence="1 2" key="1">
    <citation type="submission" date="2023-03" db="EMBL/GenBank/DDBJ databases">
        <title>High recombination rates correlate with genetic variation in Cardiocondyla obscurior ants.</title>
        <authorList>
            <person name="Errbii M."/>
        </authorList>
    </citation>
    <scope>NUCLEOTIDE SEQUENCE [LARGE SCALE GENOMIC DNA]</scope>
    <source>
        <strain evidence="1">Alpha-2009</strain>
        <tissue evidence="1">Whole body</tissue>
    </source>
</reference>
<evidence type="ECO:0000313" key="2">
    <source>
        <dbReference type="Proteomes" id="UP001430953"/>
    </source>
</evidence>